<dbReference type="KEGG" id="vcw:GJQ55_03935"/>
<gene>
    <name evidence="3" type="ORF">GJQ55_03935</name>
</gene>
<dbReference type="Proteomes" id="UP000596074">
    <property type="component" value="Chromosome"/>
</dbReference>
<keyword evidence="4" id="KW-1185">Reference proteome</keyword>
<evidence type="ECO:0000313" key="3">
    <source>
        <dbReference type="EMBL" id="QQD25423.1"/>
    </source>
</evidence>
<keyword evidence="2" id="KW-0808">Transferase</keyword>
<reference evidence="3 4" key="1">
    <citation type="submission" date="2019-11" db="EMBL/GenBank/DDBJ databases">
        <title>Venatorbacter sp. nov. a predator of Campylobacter and other Gram-negative bacteria.</title>
        <authorList>
            <person name="Saeedi A."/>
            <person name="Cummings N.J."/>
            <person name="Connerton I.F."/>
            <person name="Connerton P.L."/>
        </authorList>
    </citation>
    <scope>NUCLEOTIDE SEQUENCE [LARGE SCALE GENOMIC DNA]</scope>
    <source>
        <strain evidence="3">XL5</strain>
    </source>
</reference>
<evidence type="ECO:0000256" key="2">
    <source>
        <dbReference type="ARBA" id="ARBA00022679"/>
    </source>
</evidence>
<organism evidence="3 4">
    <name type="scientific">Venatoribacter cucullus</name>
    <dbReference type="NCBI Taxonomy" id="2661630"/>
    <lineage>
        <taxon>Bacteria</taxon>
        <taxon>Pseudomonadati</taxon>
        <taxon>Pseudomonadota</taxon>
        <taxon>Gammaproteobacteria</taxon>
        <taxon>Oceanospirillales</taxon>
        <taxon>Oceanospirillaceae</taxon>
        <taxon>Venatoribacter</taxon>
    </lineage>
</organism>
<dbReference type="SUPFAM" id="SSF53335">
    <property type="entry name" value="S-adenosyl-L-methionine-dependent methyltransferases"/>
    <property type="match status" value="1"/>
</dbReference>
<dbReference type="InterPro" id="IPR029063">
    <property type="entry name" value="SAM-dependent_MTases_sf"/>
</dbReference>
<dbReference type="GO" id="GO:0032259">
    <property type="term" value="P:methylation"/>
    <property type="evidence" value="ECO:0007669"/>
    <property type="project" value="UniProtKB-KW"/>
</dbReference>
<name>A0A9X7YPM7_9GAMM</name>
<dbReference type="EMBL" id="CP046056">
    <property type="protein sequence ID" value="QQD25423.1"/>
    <property type="molecule type" value="Genomic_DNA"/>
</dbReference>
<dbReference type="Pfam" id="PF06325">
    <property type="entry name" value="PrmA"/>
    <property type="match status" value="1"/>
</dbReference>
<evidence type="ECO:0000313" key="4">
    <source>
        <dbReference type="Proteomes" id="UP000596074"/>
    </source>
</evidence>
<dbReference type="PANTHER" id="PTHR43648">
    <property type="entry name" value="ELECTRON TRANSFER FLAVOPROTEIN BETA SUBUNIT LYSINE METHYLTRANSFERASE"/>
    <property type="match status" value="1"/>
</dbReference>
<dbReference type="AlphaFoldDB" id="A0A9X7YPM7"/>
<proteinExistence type="predicted"/>
<dbReference type="CDD" id="cd02440">
    <property type="entry name" value="AdoMet_MTases"/>
    <property type="match status" value="1"/>
</dbReference>
<evidence type="ECO:0000256" key="1">
    <source>
        <dbReference type="ARBA" id="ARBA00022603"/>
    </source>
</evidence>
<dbReference type="Gene3D" id="3.40.50.150">
    <property type="entry name" value="Vaccinia Virus protein VP39"/>
    <property type="match status" value="1"/>
</dbReference>
<accession>A0A9X7YPM7</accession>
<dbReference type="GO" id="GO:0016279">
    <property type="term" value="F:protein-lysine N-methyltransferase activity"/>
    <property type="evidence" value="ECO:0007669"/>
    <property type="project" value="TreeGrafter"/>
</dbReference>
<dbReference type="InterPro" id="IPR050078">
    <property type="entry name" value="Ribosomal_L11_MeTrfase_PrmA"/>
</dbReference>
<keyword evidence="1 3" id="KW-0489">Methyltransferase</keyword>
<dbReference type="PANTHER" id="PTHR43648:SF1">
    <property type="entry name" value="ELECTRON TRANSFER FLAVOPROTEIN BETA SUBUNIT LYSINE METHYLTRANSFERASE"/>
    <property type="match status" value="1"/>
</dbReference>
<dbReference type="RefSeq" id="WP_228346221.1">
    <property type="nucleotide sequence ID" value="NZ_CP046056.1"/>
</dbReference>
<protein>
    <submittedName>
        <fullName evidence="3">Methyltransferase</fullName>
    </submittedName>
</protein>
<sequence>MNNADEQALNSAIGRMLSDATVTAQTLPQCPQIALWLVEPEAMRRPFSADEIRTIQDNPAYWAFCWASGQVLAREILANPHWVAGKKVMDFGAGSGVVAVACVLAGAREVIACDIDPDALLASAANARLNGVNYRLHGDLFAFDEPLDLLIAADVLYDRANLPLLDIFRAKANAVLVADSRIKDFDFPPYQALGRHESFTVPDLDELDEFRWVTLYRC</sequence>